<dbReference type="GO" id="GO:0009103">
    <property type="term" value="P:lipopolysaccharide biosynthetic process"/>
    <property type="evidence" value="ECO:0007669"/>
    <property type="project" value="TreeGrafter"/>
</dbReference>
<dbReference type="eggNOG" id="COG0472">
    <property type="taxonomic scope" value="Bacteria"/>
</dbReference>
<dbReference type="GO" id="GO:0016757">
    <property type="term" value="F:glycosyltransferase activity"/>
    <property type="evidence" value="ECO:0007669"/>
    <property type="project" value="UniProtKB-KW"/>
</dbReference>
<keyword evidence="2" id="KW-1003">Cell membrane</keyword>
<dbReference type="GO" id="GO:0046872">
    <property type="term" value="F:metal ion binding"/>
    <property type="evidence" value="ECO:0007669"/>
    <property type="project" value="UniProtKB-KW"/>
</dbReference>
<feature type="transmembrane region" description="Helical" evidence="8">
    <location>
        <begin position="198"/>
        <end position="216"/>
    </location>
</feature>
<evidence type="ECO:0000256" key="3">
    <source>
        <dbReference type="ARBA" id="ARBA00022679"/>
    </source>
</evidence>
<feature type="transmembrane region" description="Helical" evidence="8">
    <location>
        <begin position="143"/>
        <end position="163"/>
    </location>
</feature>
<dbReference type="GO" id="GO:0005886">
    <property type="term" value="C:plasma membrane"/>
    <property type="evidence" value="ECO:0007669"/>
    <property type="project" value="UniProtKB-SubCell"/>
</dbReference>
<protein>
    <submittedName>
        <fullName evidence="9">Undecaprenyl phosphate n-acetylglucosaminyltransferase protein</fullName>
    </submittedName>
</protein>
<feature type="transmembrane region" description="Helical" evidence="8">
    <location>
        <begin position="82"/>
        <end position="102"/>
    </location>
</feature>
<feature type="transmembrane region" description="Helical" evidence="8">
    <location>
        <begin position="114"/>
        <end position="131"/>
    </location>
</feature>
<evidence type="ECO:0000256" key="4">
    <source>
        <dbReference type="ARBA" id="ARBA00022692"/>
    </source>
</evidence>
<evidence type="ECO:0000313" key="9">
    <source>
        <dbReference type="EMBL" id="AEG69973.1"/>
    </source>
</evidence>
<feature type="transmembrane region" description="Helical" evidence="8">
    <location>
        <begin position="253"/>
        <end position="272"/>
    </location>
</feature>
<dbReference type="AlphaFoldDB" id="F6G3S6"/>
<feature type="binding site" evidence="7">
    <location>
        <position position="227"/>
    </location>
    <ligand>
        <name>Mg(2+)</name>
        <dbReference type="ChEBI" id="CHEBI:18420"/>
    </ligand>
</feature>
<sequence>MFDDKTARNPMLTLSVAFLVSFAVTLMVIRYSSLHAHITADWDLHGVQKFHARPVPRIGGLGIVLAMTAAAVAAWIRDPQVVGYPFLLLVVCVMPAFIAGFIEDMTKRVSPRERLLATMAAALVAVYLLNAKIVRIDIHLIDLALAIPLVSIAITTVAVAGLANSINIIDGFNGLASMVAMMMFVSLAYVAFRVGDTLILTIAFAMIGAILGFFIWNFPAGHIFLGDGGAYMIGFVLAECSILLVLRNGSVSAWYPVLMVIYPIFETLFSIYRRRVLKGVPAGYPDGVHLHTLIYQRVMRWAVGSKDERHRLRRNSMTSPYLWLLSLLAVLPATLFWNSKIVLLIFVAIFIFLYVWLYWRIVRFQSPRWLIVKKHHEH</sequence>
<dbReference type="HOGENOM" id="CLU_023982_5_0_4"/>
<gene>
    <name evidence="9" type="primary">wecA</name>
    <name evidence="9" type="ordered locus">RSPO_c02680</name>
</gene>
<keyword evidence="4 8" id="KW-0812">Transmembrane</keyword>
<evidence type="ECO:0000256" key="8">
    <source>
        <dbReference type="SAM" id="Phobius"/>
    </source>
</evidence>
<dbReference type="CDD" id="cd06912">
    <property type="entry name" value="GT_MraY_like"/>
    <property type="match status" value="1"/>
</dbReference>
<comment type="subcellular location">
    <subcellularLocation>
        <location evidence="1">Cell membrane</location>
        <topology evidence="1">Multi-pass membrane protein</topology>
    </subcellularLocation>
</comment>
<keyword evidence="3 9" id="KW-0808">Transferase</keyword>
<feature type="transmembrane region" description="Helical" evidence="8">
    <location>
        <begin position="58"/>
        <end position="76"/>
    </location>
</feature>
<feature type="transmembrane region" description="Helical" evidence="8">
    <location>
        <begin position="12"/>
        <end position="29"/>
    </location>
</feature>
<name>F6G3S6_RALS8</name>
<dbReference type="PANTHER" id="PTHR22926">
    <property type="entry name" value="PHOSPHO-N-ACETYLMURAMOYL-PENTAPEPTIDE-TRANSFERASE"/>
    <property type="match status" value="1"/>
</dbReference>
<feature type="transmembrane region" description="Helical" evidence="8">
    <location>
        <begin position="318"/>
        <end position="335"/>
    </location>
</feature>
<keyword evidence="6 8" id="KW-0472">Membrane</keyword>
<keyword evidence="7" id="KW-0479">Metal-binding</keyword>
<dbReference type="Proteomes" id="UP000007953">
    <property type="component" value="Chromosome"/>
</dbReference>
<reference evidence="9 10" key="1">
    <citation type="journal article" date="2011" name="J. Bacteriol.">
        <title>Complete genome sequence of the plant pathogen Ralstonia solanacearum strain Po82.</title>
        <authorList>
            <person name="Xu J."/>
            <person name="Zheng H.J."/>
            <person name="Liu L."/>
            <person name="Pan Z.C."/>
            <person name="Prior P."/>
            <person name="Tang B."/>
            <person name="Xu J.S."/>
            <person name="Zhang H."/>
            <person name="Tian Q."/>
            <person name="Zhang L.Q."/>
            <person name="Feng J."/>
        </authorList>
    </citation>
    <scope>NUCLEOTIDE SEQUENCE [LARGE SCALE GENOMIC DNA]</scope>
    <source>
        <strain evidence="9 10">Po82</strain>
    </source>
</reference>
<dbReference type="PATRIC" id="fig|1031711.3.peg.2621"/>
<dbReference type="InterPro" id="IPR000715">
    <property type="entry name" value="Glycosyl_transferase_4"/>
</dbReference>
<keyword evidence="7" id="KW-0460">Magnesium</keyword>
<proteinExistence type="predicted"/>
<dbReference type="EMBL" id="CP002819">
    <property type="protein sequence ID" value="AEG69973.1"/>
    <property type="molecule type" value="Genomic_DNA"/>
</dbReference>
<evidence type="ECO:0000256" key="5">
    <source>
        <dbReference type="ARBA" id="ARBA00022989"/>
    </source>
</evidence>
<dbReference type="GO" id="GO:0044038">
    <property type="term" value="P:cell wall macromolecule biosynthetic process"/>
    <property type="evidence" value="ECO:0007669"/>
    <property type="project" value="TreeGrafter"/>
</dbReference>
<dbReference type="GO" id="GO:0016780">
    <property type="term" value="F:phosphotransferase activity, for other substituted phosphate groups"/>
    <property type="evidence" value="ECO:0007669"/>
    <property type="project" value="InterPro"/>
</dbReference>
<dbReference type="Pfam" id="PF00953">
    <property type="entry name" value="Glycos_transf_4"/>
    <property type="match status" value="1"/>
</dbReference>
<accession>F6G3S6</accession>
<feature type="binding site" evidence="7">
    <location>
        <position position="167"/>
    </location>
    <ligand>
        <name>Mg(2+)</name>
        <dbReference type="ChEBI" id="CHEBI:18420"/>
    </ligand>
</feature>
<evidence type="ECO:0000256" key="6">
    <source>
        <dbReference type="ARBA" id="ARBA00023136"/>
    </source>
</evidence>
<feature type="transmembrane region" description="Helical" evidence="8">
    <location>
        <begin position="175"/>
        <end position="192"/>
    </location>
</feature>
<evidence type="ECO:0000256" key="7">
    <source>
        <dbReference type="PIRSR" id="PIRSR600715-1"/>
    </source>
</evidence>
<evidence type="ECO:0000256" key="1">
    <source>
        <dbReference type="ARBA" id="ARBA00004651"/>
    </source>
</evidence>
<feature type="transmembrane region" description="Helical" evidence="8">
    <location>
        <begin position="228"/>
        <end position="247"/>
    </location>
</feature>
<organism evidence="9 10">
    <name type="scientific">Ralstonia solanacearum (strain Po82)</name>
    <dbReference type="NCBI Taxonomy" id="1031711"/>
    <lineage>
        <taxon>Bacteria</taxon>
        <taxon>Pseudomonadati</taxon>
        <taxon>Pseudomonadota</taxon>
        <taxon>Betaproteobacteria</taxon>
        <taxon>Burkholderiales</taxon>
        <taxon>Burkholderiaceae</taxon>
        <taxon>Ralstonia</taxon>
        <taxon>Ralstonia solanacearum species complex</taxon>
    </lineage>
</organism>
<dbReference type="PANTHER" id="PTHR22926:SF3">
    <property type="entry name" value="UNDECAPRENYL-PHOSPHATE ALPHA-N-ACETYLGLUCOSAMINYL 1-PHOSPHATE TRANSFERASE"/>
    <property type="match status" value="1"/>
</dbReference>
<keyword evidence="9" id="KW-0328">Glycosyltransferase</keyword>
<keyword evidence="5 8" id="KW-1133">Transmembrane helix</keyword>
<feature type="transmembrane region" description="Helical" evidence="8">
    <location>
        <begin position="341"/>
        <end position="359"/>
    </location>
</feature>
<evidence type="ECO:0000313" key="10">
    <source>
        <dbReference type="Proteomes" id="UP000007953"/>
    </source>
</evidence>
<dbReference type="KEGG" id="rsn:RSPO_c02680"/>
<dbReference type="GO" id="GO:0071555">
    <property type="term" value="P:cell wall organization"/>
    <property type="evidence" value="ECO:0007669"/>
    <property type="project" value="TreeGrafter"/>
</dbReference>
<comment type="cofactor">
    <cofactor evidence="7">
        <name>Mg(2+)</name>
        <dbReference type="ChEBI" id="CHEBI:18420"/>
    </cofactor>
</comment>
<evidence type="ECO:0000256" key="2">
    <source>
        <dbReference type="ARBA" id="ARBA00022475"/>
    </source>
</evidence>